<protein>
    <recommendedName>
        <fullName evidence="1">RDRP core domain-containing protein</fullName>
    </recommendedName>
</protein>
<sequence>MKHNKTEILLNDQIFLLSVDSMAFFTDKEKWLFYLQNEFKHMNEGKNNMDLRVCDYYGQIDAEKFKKKLSKAYGKYRKLLLKKFGELTNTRQIRKDYLCYLDKRDKHFHLRKSNIISMFDGILTRLIGCQKGQITKELIIVKNFYYPVMEQLIHNGFDFGNIHYRYLSSGSGQIKEHKMMFIRESTYNKIKNRLMCGLTIDEINRKGGVNPNKLNSYLSLAASASAPWEDFPINDVLVVPDYSTNVTDAFDFIDKVEKTRKVKDSNGKIKEEKFLQLSEDINKNNEMTVPVESFDGFGIVDPEIADKISDIFIFRAPWCKGLLASVPFMDYFDNLPEAKSGHLIVKDAWGDDYDILKNKPKIIMTDSQLKMRKYYDSLDDFKKRFNDNNCLAGIASVNDIRNRVNLNYQFLQTLDLTDDELNELIKPLKDTIRKINVGDNETMLKVIGATQDQKEIKDSHIKAVSLYHNLLRDPFIKKLVTDTKAAMIKDVLGGTFKIDGYRNVFILPDVVNFMSQIVYDEEHAEFAIEKNQVIFDKYKPGTTVDVLRSPHLYVEHALQTVSRVEEKYKKYFCGDGLYISSKSSTSLLIMCDYDGDHVSVTNNNILIGAAKRKIKECDIHPLYYEMFSSDPVPINNEVIGENLKVAYGQNIGIISNAISKILNGEKPDMDAVRLLTAKNNFTIDFAKTLTNVELPEKAKKYLNNKVKLPHFFKYAKDKKESQMVRRNESTVNRIERLMKDPEGTKDKDKIYRNIAFRDSVPMYEYQKMISKNRRWNDEAAIKIRKKYDAANKQKLKSMPKDGEDHTAKYFCNKLKNELIKTVEDNKKNYSDVDAEKYACDILVKYLYGDKKSKSKDTLWKMFGNQIVENIICYQKTHMKCLRCGKEIEKNKNRKYCDDCNKLVTAENKKKSRRKKQLMGA</sequence>
<dbReference type="RefSeq" id="WP_253062576.1">
    <property type="nucleotide sequence ID" value="NZ_JAMXWM010000014.1"/>
</dbReference>
<evidence type="ECO:0000259" key="1">
    <source>
        <dbReference type="Pfam" id="PF05183"/>
    </source>
</evidence>
<keyword evidence="3" id="KW-1185">Reference proteome</keyword>
<proteinExistence type="predicted"/>
<accession>A0ABW5S6W9</accession>
<organism evidence="2 3">
    <name type="scientific">Sporolactobacillus shoreicorticis</name>
    <dbReference type="NCBI Taxonomy" id="1923877"/>
    <lineage>
        <taxon>Bacteria</taxon>
        <taxon>Bacillati</taxon>
        <taxon>Bacillota</taxon>
        <taxon>Bacilli</taxon>
        <taxon>Bacillales</taxon>
        <taxon>Sporolactobacillaceae</taxon>
        <taxon>Sporolactobacillus</taxon>
    </lineage>
</organism>
<comment type="caution">
    <text evidence="2">The sequence shown here is derived from an EMBL/GenBank/DDBJ whole genome shotgun (WGS) entry which is preliminary data.</text>
</comment>
<evidence type="ECO:0000313" key="2">
    <source>
        <dbReference type="EMBL" id="MFD2695337.1"/>
    </source>
</evidence>
<name>A0ABW5S6W9_9BACL</name>
<dbReference type="Pfam" id="PF05183">
    <property type="entry name" value="RdRP"/>
    <property type="match status" value="1"/>
</dbReference>
<feature type="domain" description="RDRP core" evidence="1">
    <location>
        <begin position="142"/>
        <end position="727"/>
    </location>
</feature>
<dbReference type="EMBL" id="JBHUMQ010000042">
    <property type="protein sequence ID" value="MFD2695337.1"/>
    <property type="molecule type" value="Genomic_DNA"/>
</dbReference>
<gene>
    <name evidence="2" type="ORF">ACFSUE_17165</name>
</gene>
<dbReference type="Proteomes" id="UP001597399">
    <property type="component" value="Unassembled WGS sequence"/>
</dbReference>
<reference evidence="3" key="1">
    <citation type="journal article" date="2019" name="Int. J. Syst. Evol. Microbiol.">
        <title>The Global Catalogue of Microorganisms (GCM) 10K type strain sequencing project: providing services to taxonomists for standard genome sequencing and annotation.</title>
        <authorList>
            <consortium name="The Broad Institute Genomics Platform"/>
            <consortium name="The Broad Institute Genome Sequencing Center for Infectious Disease"/>
            <person name="Wu L."/>
            <person name="Ma J."/>
        </authorList>
    </citation>
    <scope>NUCLEOTIDE SEQUENCE [LARGE SCALE GENOMIC DNA]</scope>
    <source>
        <strain evidence="3">TISTR 2466</strain>
    </source>
</reference>
<dbReference type="InterPro" id="IPR057596">
    <property type="entry name" value="RDRP_core"/>
</dbReference>
<evidence type="ECO:0000313" key="3">
    <source>
        <dbReference type="Proteomes" id="UP001597399"/>
    </source>
</evidence>